<dbReference type="Gene3D" id="1.10.1280.10">
    <property type="entry name" value="Di-copper center containing domain from catechol oxidase"/>
    <property type="match status" value="1"/>
</dbReference>
<feature type="domain" description="Tyrosinase copper-binding" evidence="2">
    <location>
        <begin position="101"/>
        <end position="158"/>
    </location>
</feature>
<evidence type="ECO:0000259" key="2">
    <source>
        <dbReference type="Pfam" id="PF00264"/>
    </source>
</evidence>
<comment type="caution">
    <text evidence="3">The sequence shown here is derived from an EMBL/GenBank/DDBJ whole genome shotgun (WGS) entry which is preliminary data.</text>
</comment>
<evidence type="ECO:0000313" key="4">
    <source>
        <dbReference type="Proteomes" id="UP000216164"/>
    </source>
</evidence>
<evidence type="ECO:0000256" key="1">
    <source>
        <dbReference type="SAM" id="MobiDB-lite"/>
    </source>
</evidence>
<feature type="region of interest" description="Disordered" evidence="1">
    <location>
        <begin position="32"/>
        <end position="59"/>
    </location>
</feature>
<dbReference type="InterPro" id="IPR002227">
    <property type="entry name" value="Tyrosinase_Cu-bd"/>
</dbReference>
<dbReference type="SUPFAM" id="SSF48056">
    <property type="entry name" value="Di-copper centre-containing domain"/>
    <property type="match status" value="1"/>
</dbReference>
<proteinExistence type="predicted"/>
<dbReference type="GO" id="GO:0016491">
    <property type="term" value="F:oxidoreductase activity"/>
    <property type="evidence" value="ECO:0007669"/>
    <property type="project" value="InterPro"/>
</dbReference>
<name>A0AAP7ZKC4_RALSL</name>
<dbReference type="Pfam" id="PF00264">
    <property type="entry name" value="Tyrosinase"/>
    <property type="match status" value="1"/>
</dbReference>
<reference evidence="3 4" key="1">
    <citation type="submission" date="2017-04" db="EMBL/GenBank/DDBJ databases">
        <title>Genome Announcement: Closed genomes of Ralstonia solanacearum strains K60, UW551, and UW700.</title>
        <authorList>
            <person name="Hayes M."/>
            <person name="Macintyre A.M."/>
            <person name="Allen C."/>
        </authorList>
    </citation>
    <scope>NUCLEOTIDE SEQUENCE [LARGE SCALE GENOMIC DNA]</scope>
    <source>
        <strain evidence="3 4">UW25</strain>
    </source>
</reference>
<organism evidence="3 4">
    <name type="scientific">Ralstonia solanacearum K60</name>
    <dbReference type="NCBI Taxonomy" id="1091042"/>
    <lineage>
        <taxon>Bacteria</taxon>
        <taxon>Pseudomonadati</taxon>
        <taxon>Pseudomonadota</taxon>
        <taxon>Betaproteobacteria</taxon>
        <taxon>Burkholderiales</taxon>
        <taxon>Burkholderiaceae</taxon>
        <taxon>Ralstonia</taxon>
        <taxon>Ralstonia solanacearum species complex</taxon>
    </lineage>
</organism>
<dbReference type="InterPro" id="IPR008922">
    <property type="entry name" value="Di-copper_centre_dom_sf"/>
</dbReference>
<protein>
    <recommendedName>
        <fullName evidence="2">Tyrosinase copper-binding domain-containing protein</fullName>
    </recommendedName>
</protein>
<gene>
    <name evidence="3" type="ORF">B7R77_00740</name>
</gene>
<dbReference type="EMBL" id="NCTK01000001">
    <property type="protein sequence ID" value="OYQ11939.1"/>
    <property type="molecule type" value="Genomic_DNA"/>
</dbReference>
<dbReference type="Proteomes" id="UP000216164">
    <property type="component" value="Unassembled WGS sequence"/>
</dbReference>
<sequence length="168" mass="18761">MRTRGSGKAVIGGARGWLNPVQAVIGWSTEAKSGRGTAGDHRPAVPAALPTLNGTPQPEEEEFMPYVRRDVYSLPAGDKTLEWYGKAIEKLQSRPITDVTSWLSLGAIHGIAPGIWKAFQLIQPGETMPDQHVQDTLWNQCQHMTWYFLPWHRGYLAAHRLQLLRPPT</sequence>
<dbReference type="AlphaFoldDB" id="A0AAP7ZKC4"/>
<accession>A0AAP7ZKC4</accession>
<evidence type="ECO:0000313" key="3">
    <source>
        <dbReference type="EMBL" id="OYQ11939.1"/>
    </source>
</evidence>